<protein>
    <recommendedName>
        <fullName evidence="4">DUF304 domain-containing protein</fullName>
    </recommendedName>
</protein>
<sequence>MSDPSEILYRLDASAPRRVFATGVLAALTGLLLWLSLAAQADPIWRVVLIAIAVAAAFAARSLWVATAYAILLTEEGLVQSDGRLIASYDQIGSVDRGMFALKPSNGFLINLTEARPFGWAPGLWWRWGKRVGVGGVTRAGSAKAMADLLALRIEARG</sequence>
<keyword evidence="1" id="KW-0472">Membrane</keyword>
<gene>
    <name evidence="2" type="ORF">PAA8504_01805</name>
</gene>
<proteinExistence type="predicted"/>
<evidence type="ECO:0000313" key="2">
    <source>
        <dbReference type="EMBL" id="SPJ23983.1"/>
    </source>
</evidence>
<keyword evidence="1" id="KW-0812">Transmembrane</keyword>
<dbReference type="RefSeq" id="WP_108893836.1">
    <property type="nucleotide sequence ID" value="NZ_ONZF01000003.1"/>
</dbReference>
<dbReference type="EMBL" id="ONZF01000003">
    <property type="protein sequence ID" value="SPJ23983.1"/>
    <property type="molecule type" value="Genomic_DNA"/>
</dbReference>
<feature type="transmembrane region" description="Helical" evidence="1">
    <location>
        <begin position="20"/>
        <end position="41"/>
    </location>
</feature>
<keyword evidence="1" id="KW-1133">Transmembrane helix</keyword>
<dbReference type="AlphaFoldDB" id="A0A2R8BV31"/>
<evidence type="ECO:0000313" key="3">
    <source>
        <dbReference type="Proteomes" id="UP000244912"/>
    </source>
</evidence>
<accession>A0A2R8BV31</accession>
<evidence type="ECO:0000256" key="1">
    <source>
        <dbReference type="SAM" id="Phobius"/>
    </source>
</evidence>
<name>A0A2R8BV31_9RHOB</name>
<feature type="transmembrane region" description="Helical" evidence="1">
    <location>
        <begin position="47"/>
        <end position="72"/>
    </location>
</feature>
<reference evidence="3" key="1">
    <citation type="submission" date="2018-03" db="EMBL/GenBank/DDBJ databases">
        <authorList>
            <person name="Rodrigo-Torres L."/>
            <person name="Arahal R. D."/>
            <person name="Lucena T."/>
        </authorList>
    </citation>
    <scope>NUCLEOTIDE SEQUENCE [LARGE SCALE GENOMIC DNA]</scope>
    <source>
        <strain evidence="3">CECT 8504</strain>
    </source>
</reference>
<evidence type="ECO:0008006" key="4">
    <source>
        <dbReference type="Google" id="ProtNLM"/>
    </source>
</evidence>
<dbReference type="OrthoDB" id="7862519at2"/>
<organism evidence="2 3">
    <name type="scientific">Palleronia abyssalis</name>
    <dbReference type="NCBI Taxonomy" id="1501240"/>
    <lineage>
        <taxon>Bacteria</taxon>
        <taxon>Pseudomonadati</taxon>
        <taxon>Pseudomonadota</taxon>
        <taxon>Alphaproteobacteria</taxon>
        <taxon>Rhodobacterales</taxon>
        <taxon>Roseobacteraceae</taxon>
        <taxon>Palleronia</taxon>
    </lineage>
</organism>
<dbReference type="Proteomes" id="UP000244912">
    <property type="component" value="Unassembled WGS sequence"/>
</dbReference>
<keyword evidence="3" id="KW-1185">Reference proteome</keyword>